<dbReference type="EMBL" id="KZ293420">
    <property type="protein sequence ID" value="PBK73763.1"/>
    <property type="molecule type" value="Genomic_DNA"/>
</dbReference>
<evidence type="ECO:0000313" key="1">
    <source>
        <dbReference type="EMBL" id="PBK73763.1"/>
    </source>
</evidence>
<protein>
    <recommendedName>
        <fullName evidence="3">DUF659 domain-containing protein</fullName>
    </recommendedName>
</protein>
<keyword evidence="2" id="KW-1185">Reference proteome</keyword>
<dbReference type="Proteomes" id="UP000218334">
    <property type="component" value="Unassembled WGS sequence"/>
</dbReference>
<feature type="non-terminal residue" evidence="1">
    <location>
        <position position="1"/>
    </location>
</feature>
<evidence type="ECO:0008006" key="3">
    <source>
        <dbReference type="Google" id="ProtNLM"/>
    </source>
</evidence>
<organism evidence="1 2">
    <name type="scientific">Armillaria solidipes</name>
    <dbReference type="NCBI Taxonomy" id="1076256"/>
    <lineage>
        <taxon>Eukaryota</taxon>
        <taxon>Fungi</taxon>
        <taxon>Dikarya</taxon>
        <taxon>Basidiomycota</taxon>
        <taxon>Agaricomycotina</taxon>
        <taxon>Agaricomycetes</taxon>
        <taxon>Agaricomycetidae</taxon>
        <taxon>Agaricales</taxon>
        <taxon>Marasmiineae</taxon>
        <taxon>Physalacriaceae</taxon>
        <taxon>Armillaria</taxon>
    </lineage>
</organism>
<name>A0A2H3CC95_9AGAR</name>
<sequence length="53" mass="5909">QILSITCDNATNNDTMIEDLAGSIEEYPGECHHTQCFTHVVNLVAKSLLNQFE</sequence>
<evidence type="ECO:0000313" key="2">
    <source>
        <dbReference type="Proteomes" id="UP000218334"/>
    </source>
</evidence>
<gene>
    <name evidence="1" type="ORF">ARMSODRAFT_869179</name>
</gene>
<dbReference type="AlphaFoldDB" id="A0A2H3CC95"/>
<reference evidence="2" key="1">
    <citation type="journal article" date="2017" name="Nat. Ecol. Evol.">
        <title>Genome expansion and lineage-specific genetic innovations in the forest pathogenic fungi Armillaria.</title>
        <authorList>
            <person name="Sipos G."/>
            <person name="Prasanna A.N."/>
            <person name="Walter M.C."/>
            <person name="O'Connor E."/>
            <person name="Balint B."/>
            <person name="Krizsan K."/>
            <person name="Kiss B."/>
            <person name="Hess J."/>
            <person name="Varga T."/>
            <person name="Slot J."/>
            <person name="Riley R."/>
            <person name="Boka B."/>
            <person name="Rigling D."/>
            <person name="Barry K."/>
            <person name="Lee J."/>
            <person name="Mihaltcheva S."/>
            <person name="LaButti K."/>
            <person name="Lipzen A."/>
            <person name="Waldron R."/>
            <person name="Moloney N.M."/>
            <person name="Sperisen C."/>
            <person name="Kredics L."/>
            <person name="Vagvoelgyi C."/>
            <person name="Patrignani A."/>
            <person name="Fitzpatrick D."/>
            <person name="Nagy I."/>
            <person name="Doyle S."/>
            <person name="Anderson J.B."/>
            <person name="Grigoriev I.V."/>
            <person name="Gueldener U."/>
            <person name="Muensterkoetter M."/>
            <person name="Nagy L.G."/>
        </authorList>
    </citation>
    <scope>NUCLEOTIDE SEQUENCE [LARGE SCALE GENOMIC DNA]</scope>
    <source>
        <strain evidence="2">28-4</strain>
    </source>
</reference>
<proteinExistence type="predicted"/>
<accession>A0A2H3CC95</accession>
<feature type="non-terminal residue" evidence="1">
    <location>
        <position position="53"/>
    </location>
</feature>